<dbReference type="EMBL" id="QEAN01000329">
    <property type="protein sequence ID" value="TPX40002.1"/>
    <property type="molecule type" value="Genomic_DNA"/>
</dbReference>
<evidence type="ECO:0000313" key="2">
    <source>
        <dbReference type="EMBL" id="TPX45285.1"/>
    </source>
</evidence>
<dbReference type="Proteomes" id="UP000317494">
    <property type="component" value="Unassembled WGS sequence"/>
</dbReference>
<evidence type="ECO:0000313" key="4">
    <source>
        <dbReference type="Proteomes" id="UP000320475"/>
    </source>
</evidence>
<reference evidence="3 4" key="1">
    <citation type="journal article" date="2019" name="Sci. Rep.">
        <title>Comparative genomics of chytrid fungi reveal insights into the obligate biotrophic and pathogenic lifestyle of Synchytrium endobioticum.</title>
        <authorList>
            <person name="van de Vossenberg B.T.L.H."/>
            <person name="Warris S."/>
            <person name="Nguyen H.D.T."/>
            <person name="van Gent-Pelzer M.P.E."/>
            <person name="Joly D.L."/>
            <person name="van de Geest H.C."/>
            <person name="Bonants P.J.M."/>
            <person name="Smith D.S."/>
            <person name="Levesque C.A."/>
            <person name="van der Lee T.A.J."/>
        </authorList>
    </citation>
    <scope>NUCLEOTIDE SEQUENCE [LARGE SCALE GENOMIC DNA]</scope>
    <source>
        <strain evidence="2 4">LEV6574</strain>
        <strain evidence="1 3">MB42</strain>
    </source>
</reference>
<protein>
    <submittedName>
        <fullName evidence="1">Uncharacterized protein</fullName>
    </submittedName>
</protein>
<proteinExistence type="predicted"/>
<sequence>MHSRQHRQVPAMSRLSKIHMVIVIIVFLVLHIRAADDKEKMNKVAAAMVKRRHRAAGRTKKTRDNCGFIYLRT</sequence>
<evidence type="ECO:0000313" key="3">
    <source>
        <dbReference type="Proteomes" id="UP000317494"/>
    </source>
</evidence>
<dbReference type="AlphaFoldDB" id="A0A507CJS8"/>
<dbReference type="VEuPathDB" id="FungiDB:SeMB42_g06162"/>
<keyword evidence="3" id="KW-1185">Reference proteome</keyword>
<evidence type="ECO:0000313" key="1">
    <source>
        <dbReference type="EMBL" id="TPX40002.1"/>
    </source>
</evidence>
<dbReference type="EMBL" id="QEAM01000146">
    <property type="protein sequence ID" value="TPX45285.1"/>
    <property type="molecule type" value="Genomic_DNA"/>
</dbReference>
<accession>A0A507CJS8</accession>
<comment type="caution">
    <text evidence="1">The sequence shown here is derived from an EMBL/GenBank/DDBJ whole genome shotgun (WGS) entry which is preliminary data.</text>
</comment>
<name>A0A507CJS8_9FUNG</name>
<dbReference type="Proteomes" id="UP000320475">
    <property type="component" value="Unassembled WGS sequence"/>
</dbReference>
<organism evidence="1 3">
    <name type="scientific">Synchytrium endobioticum</name>
    <dbReference type="NCBI Taxonomy" id="286115"/>
    <lineage>
        <taxon>Eukaryota</taxon>
        <taxon>Fungi</taxon>
        <taxon>Fungi incertae sedis</taxon>
        <taxon>Chytridiomycota</taxon>
        <taxon>Chytridiomycota incertae sedis</taxon>
        <taxon>Chytridiomycetes</taxon>
        <taxon>Synchytriales</taxon>
        <taxon>Synchytriaceae</taxon>
        <taxon>Synchytrium</taxon>
    </lineage>
</organism>
<gene>
    <name evidence="2" type="ORF">SeLEV6574_g03955</name>
    <name evidence="1" type="ORF">SeMB42_g06162</name>
</gene>